<dbReference type="WBParaSite" id="TCONS_00005064.p1">
    <property type="protein sequence ID" value="TCONS_00005064.p1"/>
    <property type="gene ID" value="XLOC_003394"/>
</dbReference>
<dbReference type="InterPro" id="IPR019426">
    <property type="entry name" value="7TM_GPCR_serpentine_rcpt_Srv"/>
</dbReference>
<dbReference type="AlphaFoldDB" id="A0A0K0EL18"/>
<keyword evidence="2" id="KW-1185">Reference proteome</keyword>
<keyword evidence="1" id="KW-0812">Transmembrane</keyword>
<accession>A0A0K0EL18</accession>
<evidence type="ECO:0000256" key="1">
    <source>
        <dbReference type="SAM" id="Phobius"/>
    </source>
</evidence>
<dbReference type="PANTHER" id="PTHR31627">
    <property type="entry name" value="SERPENTINE RECEPTOR CLASS GAMMA-RELATED"/>
    <property type="match status" value="1"/>
</dbReference>
<protein>
    <submittedName>
        <fullName evidence="3 4">Serpentine receptor class gamma</fullName>
    </submittedName>
</protein>
<organism evidence="3">
    <name type="scientific">Strongyloides stercoralis</name>
    <name type="common">Threadworm</name>
    <dbReference type="NCBI Taxonomy" id="6248"/>
    <lineage>
        <taxon>Eukaryota</taxon>
        <taxon>Metazoa</taxon>
        <taxon>Ecdysozoa</taxon>
        <taxon>Nematoda</taxon>
        <taxon>Chromadorea</taxon>
        <taxon>Rhabditida</taxon>
        <taxon>Tylenchina</taxon>
        <taxon>Panagrolaimomorpha</taxon>
        <taxon>Strongyloidoidea</taxon>
        <taxon>Strongyloididae</taxon>
        <taxon>Strongyloides</taxon>
    </lineage>
</organism>
<dbReference type="InterPro" id="IPR051119">
    <property type="entry name" value="Nematode_SR-like"/>
</dbReference>
<evidence type="ECO:0000313" key="4">
    <source>
        <dbReference type="WBParaSite" id="TCONS_00005064.p1"/>
    </source>
</evidence>
<dbReference type="Gene3D" id="1.20.1070.10">
    <property type="entry name" value="Rhodopsin 7-helix transmembrane proteins"/>
    <property type="match status" value="1"/>
</dbReference>
<evidence type="ECO:0000313" key="2">
    <source>
        <dbReference type="Proteomes" id="UP000035681"/>
    </source>
</evidence>
<feature type="transmembrane region" description="Helical" evidence="1">
    <location>
        <begin position="141"/>
        <end position="159"/>
    </location>
</feature>
<proteinExistence type="predicted"/>
<reference evidence="3" key="1">
    <citation type="submission" date="2015-08" db="UniProtKB">
        <authorList>
            <consortium name="WormBaseParasite"/>
        </authorList>
    </citation>
    <scope>IDENTIFICATION</scope>
</reference>
<feature type="transmembrane region" description="Helical" evidence="1">
    <location>
        <begin position="90"/>
        <end position="120"/>
    </location>
</feature>
<keyword evidence="1" id="KW-0472">Membrane</keyword>
<feature type="transmembrane region" description="Helical" evidence="1">
    <location>
        <begin position="187"/>
        <end position="210"/>
    </location>
</feature>
<dbReference type="WBParaSite" id="SSTP_0001016200.1">
    <property type="protein sequence ID" value="SSTP_0001016200.1"/>
    <property type="gene ID" value="SSTP_0001016200"/>
</dbReference>
<name>A0A0K0EL18_STRER</name>
<feature type="transmembrane region" description="Helical" evidence="1">
    <location>
        <begin position="51"/>
        <end position="70"/>
    </location>
</feature>
<dbReference type="PANTHER" id="PTHR31627:SF42">
    <property type="entry name" value="G_PROTEIN_RECEP_F1_2 DOMAIN-CONTAINING PROTEIN-RELATED"/>
    <property type="match status" value="1"/>
</dbReference>
<feature type="transmembrane region" description="Helical" evidence="1">
    <location>
        <begin position="12"/>
        <end position="39"/>
    </location>
</feature>
<evidence type="ECO:0000313" key="3">
    <source>
        <dbReference type="WBParaSite" id="SSTP_0001016200.1"/>
    </source>
</evidence>
<keyword evidence="1" id="KW-1133">Transmembrane helix</keyword>
<dbReference type="Pfam" id="PF10323">
    <property type="entry name" value="7TM_GPCR_Srv"/>
    <property type="match status" value="1"/>
</dbReference>
<feature type="transmembrane region" description="Helical" evidence="1">
    <location>
        <begin position="279"/>
        <end position="300"/>
    </location>
</feature>
<dbReference type="Proteomes" id="UP000035681">
    <property type="component" value="Unplaced"/>
</dbReference>
<feature type="transmembrane region" description="Helical" evidence="1">
    <location>
        <begin position="246"/>
        <end position="267"/>
    </location>
</feature>
<sequence length="352" mass="40441">MIMLKNGIVRIILTTYFGIIVTIDIISWIIYVLLLIFLIKNRINNDKIISKEFFTLYIFNGILDIIFVIEEYVNFRIPQFGLFDNFYTNILAYSFAAGVCYTYSLCQVIIISLSGITLTFNRYFAIKFPVKYKEFWSGWRLFILTIWPIGIVLPIFIIFHDSKVNFISDPNTGRLTQNFVNAHVNNAIWSITISIHIFSLITNGILNLCVVKTIKKEFGRNRISTMNNNNNNNSDKGADIAMAKYAFMHFLLFGVVAVLETSIVFAFKFDLDSLAFDGLTVFVLAETIMVFFSPYALLILSKDIRIRFLVFCGLNKVNKIFNNLFSNNQHNLSQGSIRQTNIGIQPQYGNLI</sequence>